<dbReference type="Gene3D" id="3.40.50.300">
    <property type="entry name" value="P-loop containing nucleotide triphosphate hydrolases"/>
    <property type="match status" value="1"/>
</dbReference>
<dbReference type="InterPro" id="IPR027417">
    <property type="entry name" value="P-loop_NTPase"/>
</dbReference>
<dbReference type="AlphaFoldDB" id="A0A9Q1GWN4"/>
<sequence length="285" mass="31379">MQSAYNGRGDCADPSTWPEIAGPSTINITRLQTYKRMAFGPDQRTLLGSCARPVLGLGSFLSLSLTHNLGAGLIRKSGWIPSADLMLQNSTDQSIVRAMLNGGQVGGLQGLNPVILGSIRNIAELQSWSRGKQEMKLFQSGTVANRKSPVLHQVQGEAVLFEGWMLGFKPLPDDVVKTIDPQLEVVNKNLQVYYDAWDKFVRSWIVVKIKGPSCVYQWRLQAGQAMRADGKPSMSDDEILDFVSCYMPAYKAYLPTLYSEGPNGSDPSRTLVIKIDEGRNPILTN</sequence>
<accession>A0A9Q1GWN4</accession>
<gene>
    <name evidence="1" type="ORF">Cgig2_014212</name>
</gene>
<proteinExistence type="predicted"/>
<evidence type="ECO:0000313" key="1">
    <source>
        <dbReference type="EMBL" id="KAJ8428321.1"/>
    </source>
</evidence>
<dbReference type="EMBL" id="JAKOGI010001023">
    <property type="protein sequence ID" value="KAJ8428321.1"/>
    <property type="molecule type" value="Genomic_DNA"/>
</dbReference>
<organism evidence="1 2">
    <name type="scientific">Carnegiea gigantea</name>
    <dbReference type="NCBI Taxonomy" id="171969"/>
    <lineage>
        <taxon>Eukaryota</taxon>
        <taxon>Viridiplantae</taxon>
        <taxon>Streptophyta</taxon>
        <taxon>Embryophyta</taxon>
        <taxon>Tracheophyta</taxon>
        <taxon>Spermatophyta</taxon>
        <taxon>Magnoliopsida</taxon>
        <taxon>eudicotyledons</taxon>
        <taxon>Gunneridae</taxon>
        <taxon>Pentapetalae</taxon>
        <taxon>Caryophyllales</taxon>
        <taxon>Cactineae</taxon>
        <taxon>Cactaceae</taxon>
        <taxon>Cactoideae</taxon>
        <taxon>Echinocereeae</taxon>
        <taxon>Carnegiea</taxon>
    </lineage>
</organism>
<name>A0A9Q1GWN4_9CARY</name>
<dbReference type="Proteomes" id="UP001153076">
    <property type="component" value="Unassembled WGS sequence"/>
</dbReference>
<dbReference type="OrthoDB" id="1714383at2759"/>
<reference evidence="1" key="1">
    <citation type="submission" date="2022-04" db="EMBL/GenBank/DDBJ databases">
        <title>Carnegiea gigantea Genome sequencing and assembly v2.</title>
        <authorList>
            <person name="Copetti D."/>
            <person name="Sanderson M.J."/>
            <person name="Burquez A."/>
            <person name="Wojciechowski M.F."/>
        </authorList>
    </citation>
    <scope>NUCLEOTIDE SEQUENCE</scope>
    <source>
        <strain evidence="1">SGP5-SGP5p</strain>
        <tissue evidence="1">Aerial part</tissue>
    </source>
</reference>
<protein>
    <submittedName>
        <fullName evidence="1">Uncharacterized protein</fullName>
    </submittedName>
</protein>
<comment type="caution">
    <text evidence="1">The sequence shown here is derived from an EMBL/GenBank/DDBJ whole genome shotgun (WGS) entry which is preliminary data.</text>
</comment>
<evidence type="ECO:0000313" key="2">
    <source>
        <dbReference type="Proteomes" id="UP001153076"/>
    </source>
</evidence>
<keyword evidence="2" id="KW-1185">Reference proteome</keyword>